<comment type="similarity">
    <text evidence="7">Belongs to the FtsQ/DivIB family. FtsQ subfamily.</text>
</comment>
<name>A0A1I1M5D7_9GAMM</name>
<dbReference type="PANTHER" id="PTHR35851:SF1">
    <property type="entry name" value="CELL DIVISION PROTEIN FTSQ"/>
    <property type="match status" value="1"/>
</dbReference>
<dbReference type="AlphaFoldDB" id="A0A1I1M5D7"/>
<evidence type="ECO:0000259" key="9">
    <source>
        <dbReference type="Pfam" id="PF08478"/>
    </source>
</evidence>
<keyword evidence="2 7" id="KW-0997">Cell inner membrane</keyword>
<dbReference type="InterPro" id="IPR005548">
    <property type="entry name" value="Cell_div_FtsQ/DivIB_C"/>
</dbReference>
<dbReference type="EMBL" id="FOLY01000006">
    <property type="protein sequence ID" value="SFC80611.1"/>
    <property type="molecule type" value="Genomic_DNA"/>
</dbReference>
<keyword evidence="4 7" id="KW-0812">Transmembrane</keyword>
<keyword evidence="11" id="KW-1185">Reference proteome</keyword>
<proteinExistence type="inferred from homology"/>
<comment type="function">
    <text evidence="7">Essential cell division protein. May link together the upstream cell division proteins, which are predominantly cytoplasmic, with the downstream cell division proteins, which are predominantly periplasmic. May control correct divisome assembly.</text>
</comment>
<gene>
    <name evidence="7" type="primary">ftsQ</name>
    <name evidence="10" type="ORF">SAMN05421848_2801</name>
</gene>
<dbReference type="OrthoDB" id="9790370at2"/>
<dbReference type="InterPro" id="IPR045335">
    <property type="entry name" value="FtsQ_C_sf"/>
</dbReference>
<evidence type="ECO:0000256" key="2">
    <source>
        <dbReference type="ARBA" id="ARBA00022519"/>
    </source>
</evidence>
<dbReference type="HAMAP" id="MF_00911">
    <property type="entry name" value="FtsQ_subfam"/>
    <property type="match status" value="1"/>
</dbReference>
<dbReference type="STRING" id="402385.SAMN05421848_2801"/>
<dbReference type="Gene3D" id="3.40.50.11690">
    <property type="entry name" value="Cell division protein FtsQ/DivIB"/>
    <property type="match status" value="1"/>
</dbReference>
<dbReference type="InterPro" id="IPR026579">
    <property type="entry name" value="FtsQ"/>
</dbReference>
<evidence type="ECO:0000256" key="1">
    <source>
        <dbReference type="ARBA" id="ARBA00022475"/>
    </source>
</evidence>
<keyword evidence="1 7" id="KW-1003">Cell membrane</keyword>
<keyword evidence="5 7" id="KW-1133">Transmembrane helix</keyword>
<dbReference type="InterPro" id="IPR013685">
    <property type="entry name" value="POTRA_FtsQ_type"/>
</dbReference>
<reference evidence="11" key="1">
    <citation type="submission" date="2016-10" db="EMBL/GenBank/DDBJ databases">
        <authorList>
            <person name="Varghese N."/>
            <person name="Submissions S."/>
        </authorList>
    </citation>
    <scope>NUCLEOTIDE SEQUENCE [LARGE SCALE GENOMIC DNA]</scope>
    <source>
        <strain evidence="11">DSM 23439</strain>
    </source>
</reference>
<evidence type="ECO:0000256" key="7">
    <source>
        <dbReference type="HAMAP-Rule" id="MF_00911"/>
    </source>
</evidence>
<evidence type="ECO:0000256" key="4">
    <source>
        <dbReference type="ARBA" id="ARBA00022692"/>
    </source>
</evidence>
<dbReference type="GO" id="GO:0043093">
    <property type="term" value="P:FtsZ-dependent cytokinesis"/>
    <property type="evidence" value="ECO:0007669"/>
    <property type="project" value="UniProtKB-UniRule"/>
</dbReference>
<protein>
    <recommendedName>
        <fullName evidence="7">Cell division protein FtsQ</fullName>
    </recommendedName>
</protein>
<evidence type="ECO:0000259" key="8">
    <source>
        <dbReference type="Pfam" id="PF03799"/>
    </source>
</evidence>
<comment type="subunit">
    <text evidence="7">Part of a complex composed of FtsB, FtsL and FtsQ.</text>
</comment>
<evidence type="ECO:0000313" key="11">
    <source>
        <dbReference type="Proteomes" id="UP000199046"/>
    </source>
</evidence>
<evidence type="ECO:0000256" key="3">
    <source>
        <dbReference type="ARBA" id="ARBA00022618"/>
    </source>
</evidence>
<evidence type="ECO:0000313" key="10">
    <source>
        <dbReference type="EMBL" id="SFC80611.1"/>
    </source>
</evidence>
<dbReference type="Pfam" id="PF08478">
    <property type="entry name" value="POTRA_1"/>
    <property type="match status" value="1"/>
</dbReference>
<dbReference type="PANTHER" id="PTHR35851">
    <property type="entry name" value="CELL DIVISION PROTEIN FTSQ"/>
    <property type="match status" value="1"/>
</dbReference>
<feature type="domain" description="POTRA" evidence="9">
    <location>
        <begin position="33"/>
        <end position="101"/>
    </location>
</feature>
<organism evidence="10 11">
    <name type="scientific">Kushneria avicenniae</name>
    <dbReference type="NCBI Taxonomy" id="402385"/>
    <lineage>
        <taxon>Bacteria</taxon>
        <taxon>Pseudomonadati</taxon>
        <taxon>Pseudomonadota</taxon>
        <taxon>Gammaproteobacteria</taxon>
        <taxon>Oceanospirillales</taxon>
        <taxon>Halomonadaceae</taxon>
        <taxon>Kushneria</taxon>
    </lineage>
</organism>
<evidence type="ECO:0000256" key="5">
    <source>
        <dbReference type="ARBA" id="ARBA00022989"/>
    </source>
</evidence>
<dbReference type="Proteomes" id="UP000199046">
    <property type="component" value="Unassembled WGS sequence"/>
</dbReference>
<keyword evidence="3 7" id="KW-0132">Cell division</keyword>
<dbReference type="GO" id="GO:0090529">
    <property type="term" value="P:cell septum assembly"/>
    <property type="evidence" value="ECO:0007669"/>
    <property type="project" value="InterPro"/>
</dbReference>
<dbReference type="RefSeq" id="WP_090135242.1">
    <property type="nucleotide sequence ID" value="NZ_FOLY01000006.1"/>
</dbReference>
<comment type="subcellular location">
    <subcellularLocation>
        <location evidence="7">Cell inner membrane</location>
        <topology evidence="7">Single-pass type II membrane protein</topology>
    </subcellularLocation>
    <text evidence="7">Localizes to the division septum.</text>
</comment>
<sequence length="241" mass="27444">MTTATSNRLLGLILIVALLVAGGRTLWVWLDKPIERVSIRGDLEYVNAGYLQDQLAPLIAGQSWLSVDIGQLRSEALEVPWLKDVRLSRRWPDALTFELYEQRPVAWWNDGFLLNAQGEAFAAGPISNVGDKPWLAGPQGSGSEVLAYYDALKKQFSTLGMTITQLRLEPRGAWRVQLDNAFWIMLGRTDLDMRLERFMTAWQRGLSEYRNDIRYIDLRYPNGVSVAWHGENDTEDDKSEQ</sequence>
<keyword evidence="7" id="KW-0472">Membrane</keyword>
<dbReference type="Gene3D" id="3.10.20.310">
    <property type="entry name" value="membrane protein fhac"/>
    <property type="match status" value="1"/>
</dbReference>
<accession>A0A1I1M5D7</accession>
<dbReference type="GO" id="GO:0032153">
    <property type="term" value="C:cell division site"/>
    <property type="evidence" value="ECO:0007669"/>
    <property type="project" value="UniProtKB-UniRule"/>
</dbReference>
<dbReference type="GO" id="GO:0005886">
    <property type="term" value="C:plasma membrane"/>
    <property type="evidence" value="ECO:0007669"/>
    <property type="project" value="UniProtKB-SubCell"/>
</dbReference>
<dbReference type="Pfam" id="PF03799">
    <property type="entry name" value="FtsQ_DivIB_C"/>
    <property type="match status" value="1"/>
</dbReference>
<evidence type="ECO:0000256" key="6">
    <source>
        <dbReference type="ARBA" id="ARBA00023306"/>
    </source>
</evidence>
<keyword evidence="6 7" id="KW-0131">Cell cycle</keyword>
<feature type="domain" description="Cell division protein FtsQ/DivIB C-terminal" evidence="8">
    <location>
        <begin position="106"/>
        <end position="219"/>
    </location>
</feature>